<evidence type="ECO:0000256" key="1">
    <source>
        <dbReference type="SAM" id="SignalP"/>
    </source>
</evidence>
<dbReference type="Proteomes" id="UP001499951">
    <property type="component" value="Unassembled WGS sequence"/>
</dbReference>
<accession>A0ABN1EP31</accession>
<reference evidence="2 3" key="1">
    <citation type="journal article" date="2019" name="Int. J. Syst. Evol. Microbiol.">
        <title>The Global Catalogue of Microorganisms (GCM) 10K type strain sequencing project: providing services to taxonomists for standard genome sequencing and annotation.</title>
        <authorList>
            <consortium name="The Broad Institute Genomics Platform"/>
            <consortium name="The Broad Institute Genome Sequencing Center for Infectious Disease"/>
            <person name="Wu L."/>
            <person name="Ma J."/>
        </authorList>
    </citation>
    <scope>NUCLEOTIDE SEQUENCE [LARGE SCALE GENOMIC DNA]</scope>
    <source>
        <strain evidence="2 3">JCM 15089</strain>
    </source>
</reference>
<feature type="signal peptide" evidence="1">
    <location>
        <begin position="1"/>
        <end position="23"/>
    </location>
</feature>
<sequence length="222" mass="23918">MIQLVFRTILLLTCICFLTEGEAAPPPPPPLSAEIGPLYLSAQRTNYMRIGPSIFDVGEYDADDLRGGATVTDNGSGGKVADCTNELYRCVQVSYLVFAVPKGPLTKSAAYVVAGARITVEKCYRAKAGKCLVALMSSDCRWKKNEACIERPDSKNASPGPLVYFYFNWRYGVTAFGLGDKPVGIFQAEQIGQSLILQGSKGILSLPSVRNSSSGILHEGSH</sequence>
<proteinExistence type="predicted"/>
<keyword evidence="1" id="KW-0732">Signal</keyword>
<keyword evidence="3" id="KW-1185">Reference proteome</keyword>
<comment type="caution">
    <text evidence="2">The sequence shown here is derived from an EMBL/GenBank/DDBJ whole genome shotgun (WGS) entry which is preliminary data.</text>
</comment>
<feature type="chain" id="PRO_5046058809" evidence="1">
    <location>
        <begin position="24"/>
        <end position="222"/>
    </location>
</feature>
<evidence type="ECO:0000313" key="3">
    <source>
        <dbReference type="Proteomes" id="UP001499951"/>
    </source>
</evidence>
<gene>
    <name evidence="2" type="ORF">GCM10008942_19190</name>
</gene>
<dbReference type="EMBL" id="BAAADD010000005">
    <property type="protein sequence ID" value="GAA0570616.1"/>
    <property type="molecule type" value="Genomic_DNA"/>
</dbReference>
<protein>
    <submittedName>
        <fullName evidence="2">Uncharacterized protein</fullName>
    </submittedName>
</protein>
<name>A0ABN1EP31_9PROT</name>
<organism evidence="2 3">
    <name type="scientific">Rhizomicrobium electricum</name>
    <dbReference type="NCBI Taxonomy" id="480070"/>
    <lineage>
        <taxon>Bacteria</taxon>
        <taxon>Pseudomonadati</taxon>
        <taxon>Pseudomonadota</taxon>
        <taxon>Alphaproteobacteria</taxon>
        <taxon>Micropepsales</taxon>
        <taxon>Micropepsaceae</taxon>
        <taxon>Rhizomicrobium</taxon>
    </lineage>
</organism>
<evidence type="ECO:0000313" key="2">
    <source>
        <dbReference type="EMBL" id="GAA0570616.1"/>
    </source>
</evidence>